<dbReference type="InterPro" id="IPR035897">
    <property type="entry name" value="Toll_tir_struct_dom_sf"/>
</dbReference>
<proteinExistence type="inferred from homology"/>
<protein>
    <recommendedName>
        <fullName evidence="13">Interleukin-1 receptor accessory protein-like 1</fullName>
    </recommendedName>
</protein>
<dbReference type="SMART" id="SM00409">
    <property type="entry name" value="IG"/>
    <property type="match status" value="2"/>
</dbReference>
<dbReference type="PRINTS" id="PR01536">
    <property type="entry name" value="INTRLKN1R12F"/>
</dbReference>
<dbReference type="SMART" id="SM00255">
    <property type="entry name" value="TIR"/>
    <property type="match status" value="1"/>
</dbReference>
<dbReference type="InterPro" id="IPR004074">
    <property type="entry name" value="IL-1_rcpt_I/II-typ"/>
</dbReference>
<keyword evidence="7" id="KW-0325">Glycoprotein</keyword>
<dbReference type="SUPFAM" id="SSF48726">
    <property type="entry name" value="Immunoglobulin"/>
    <property type="match status" value="1"/>
</dbReference>
<dbReference type="Ensembl" id="ENSCSET00000013288.1">
    <property type="protein sequence ID" value="ENSCSEP00000013129.1"/>
    <property type="gene ID" value="ENSCSEG00000008477.1"/>
</dbReference>
<dbReference type="PROSITE" id="PS50835">
    <property type="entry name" value="IG_LIKE"/>
    <property type="match status" value="2"/>
</dbReference>
<evidence type="ECO:0000256" key="2">
    <source>
        <dbReference type="ARBA" id="ARBA00022729"/>
    </source>
</evidence>
<dbReference type="FunCoup" id="A0A3P8VFU3">
    <property type="interactions" value="157"/>
</dbReference>
<accession>A0A3P8VFU3</accession>
<dbReference type="InterPro" id="IPR007110">
    <property type="entry name" value="Ig-like_dom"/>
</dbReference>
<feature type="domain" description="Ig-like" evidence="10">
    <location>
        <begin position="100"/>
        <end position="189"/>
    </location>
</feature>
<dbReference type="InterPro" id="IPR013783">
    <property type="entry name" value="Ig-like_fold"/>
</dbReference>
<keyword evidence="5" id="KW-0520">NAD</keyword>
<evidence type="ECO:0000256" key="7">
    <source>
        <dbReference type="ARBA" id="ARBA00023180"/>
    </source>
</evidence>
<dbReference type="InterPro" id="IPR003599">
    <property type="entry name" value="Ig_sub"/>
</dbReference>
<evidence type="ECO:0000256" key="6">
    <source>
        <dbReference type="ARBA" id="ARBA00023157"/>
    </source>
</evidence>
<evidence type="ECO:0000256" key="8">
    <source>
        <dbReference type="ARBA" id="ARBA00023319"/>
    </source>
</evidence>
<evidence type="ECO:0000256" key="4">
    <source>
        <dbReference type="ARBA" id="ARBA00022801"/>
    </source>
</evidence>
<dbReference type="PANTHER" id="PTHR11890">
    <property type="entry name" value="INTERLEUKIN-1 RECEPTOR FAMILY MEMBER"/>
    <property type="match status" value="1"/>
</dbReference>
<evidence type="ECO:0000256" key="3">
    <source>
        <dbReference type="ARBA" id="ARBA00022737"/>
    </source>
</evidence>
<dbReference type="Gene3D" id="2.60.40.10">
    <property type="entry name" value="Immunoglobulins"/>
    <property type="match status" value="2"/>
</dbReference>
<dbReference type="PRINTS" id="PR01537">
    <property type="entry name" value="INTRLKN1R1F"/>
</dbReference>
<keyword evidence="4" id="KW-0378">Hydrolase</keyword>
<feature type="domain" description="TIR" evidence="9">
    <location>
        <begin position="282"/>
        <end position="449"/>
    </location>
</feature>
<dbReference type="InterPro" id="IPR015621">
    <property type="entry name" value="IL-1_rcpt_fam"/>
</dbReference>
<reference evidence="11 12" key="1">
    <citation type="journal article" date="2014" name="Nat. Genet.">
        <title>Whole-genome sequence of a flatfish provides insights into ZW sex chromosome evolution and adaptation to a benthic lifestyle.</title>
        <authorList>
            <person name="Chen S."/>
            <person name="Zhang G."/>
            <person name="Shao C."/>
            <person name="Huang Q."/>
            <person name="Liu G."/>
            <person name="Zhang P."/>
            <person name="Song W."/>
            <person name="An N."/>
            <person name="Chalopin D."/>
            <person name="Volff J.N."/>
            <person name="Hong Y."/>
            <person name="Li Q."/>
            <person name="Sha Z."/>
            <person name="Zhou H."/>
            <person name="Xie M."/>
            <person name="Yu Q."/>
            <person name="Liu Y."/>
            <person name="Xiang H."/>
            <person name="Wang N."/>
            <person name="Wu K."/>
            <person name="Yang C."/>
            <person name="Zhou Q."/>
            <person name="Liao X."/>
            <person name="Yang L."/>
            <person name="Hu Q."/>
            <person name="Zhang J."/>
            <person name="Meng L."/>
            <person name="Jin L."/>
            <person name="Tian Y."/>
            <person name="Lian J."/>
            <person name="Yang J."/>
            <person name="Miao G."/>
            <person name="Liu S."/>
            <person name="Liang Z."/>
            <person name="Yan F."/>
            <person name="Li Y."/>
            <person name="Sun B."/>
            <person name="Zhang H."/>
            <person name="Zhang J."/>
            <person name="Zhu Y."/>
            <person name="Du M."/>
            <person name="Zhao Y."/>
            <person name="Schartl M."/>
            <person name="Tang Q."/>
            <person name="Wang J."/>
        </authorList>
    </citation>
    <scope>NUCLEOTIDE SEQUENCE</scope>
</reference>
<keyword evidence="2" id="KW-0732">Signal</keyword>
<dbReference type="Gene3D" id="3.40.50.10140">
    <property type="entry name" value="Toll/interleukin-1 receptor homology (TIR) domain"/>
    <property type="match status" value="1"/>
</dbReference>
<dbReference type="PROSITE" id="PS50104">
    <property type="entry name" value="TIR"/>
    <property type="match status" value="1"/>
</dbReference>
<sequence>FGQYYYIEYLHSGNTETYLASVGHLFPLRCHISYAHTNVTWSKAGRGDKSLPSGVEVKDGLMWFLPVQLSHNGTYICEKRGENRSVAMEFGLLVSTGDCPDAAENITVPLGVRGGLPCKQNEIFRLNATRSIRWMKDCHQVELLSLQDNGYMRLPAVKENDAGKYTCLIDISLDGRTYTAARSIQLTVSSTLTNKGISLSYSKYKRGRVYVMSTLSISKVHSVFLNVPIHCNVNSPAGQNVGLVVLKEGKVSLAIFNKNVIRTCNKTQLNQCALFPLAPDGKLYDGYVAFLSENQRSAESANFALQILPRELEVKHGYSLFIRGRDDCPGEAFHDIISDTVTQCSRLIIVLSQSSADSQSEEGPSLHADQGQLSYEQKIGIHDALTRNEPQVILVEIDGPVDYGRLPESLHYIKRKQGALMWETGFLGTNKPTKLYSKRRFWKKLQYHMPSVPVKSLHTGI</sequence>
<evidence type="ECO:0000259" key="10">
    <source>
        <dbReference type="PROSITE" id="PS50835"/>
    </source>
</evidence>
<evidence type="ECO:0000256" key="1">
    <source>
        <dbReference type="ARBA" id="ARBA00009752"/>
    </source>
</evidence>
<evidence type="ECO:0000256" key="5">
    <source>
        <dbReference type="ARBA" id="ARBA00023027"/>
    </source>
</evidence>
<organism evidence="11 12">
    <name type="scientific">Cynoglossus semilaevis</name>
    <name type="common">Tongue sole</name>
    <dbReference type="NCBI Taxonomy" id="244447"/>
    <lineage>
        <taxon>Eukaryota</taxon>
        <taxon>Metazoa</taxon>
        <taxon>Chordata</taxon>
        <taxon>Craniata</taxon>
        <taxon>Vertebrata</taxon>
        <taxon>Euteleostomi</taxon>
        <taxon>Actinopterygii</taxon>
        <taxon>Neopterygii</taxon>
        <taxon>Teleostei</taxon>
        <taxon>Neoteleostei</taxon>
        <taxon>Acanthomorphata</taxon>
        <taxon>Carangaria</taxon>
        <taxon>Pleuronectiformes</taxon>
        <taxon>Pleuronectoidei</taxon>
        <taxon>Cynoglossidae</taxon>
        <taxon>Cynoglossinae</taxon>
        <taxon>Cynoglossus</taxon>
    </lineage>
</organism>
<evidence type="ECO:0000259" key="9">
    <source>
        <dbReference type="PROSITE" id="PS50104"/>
    </source>
</evidence>
<keyword evidence="12" id="KW-1185">Reference proteome</keyword>
<dbReference type="InterPro" id="IPR036179">
    <property type="entry name" value="Ig-like_dom_sf"/>
</dbReference>
<dbReference type="InParanoid" id="A0A3P8VFU3"/>
<dbReference type="InterPro" id="IPR000157">
    <property type="entry name" value="TIR_dom"/>
</dbReference>
<dbReference type="SUPFAM" id="SSF52200">
    <property type="entry name" value="Toll/Interleukin receptor TIR domain"/>
    <property type="match status" value="1"/>
</dbReference>
<dbReference type="CDD" id="cd00096">
    <property type="entry name" value="Ig"/>
    <property type="match status" value="1"/>
</dbReference>
<dbReference type="AlphaFoldDB" id="A0A3P8VFU3"/>
<comment type="similarity">
    <text evidence="1">Belongs to the interleukin-1 receptor family.</text>
</comment>
<dbReference type="PANTHER" id="PTHR11890:SF26">
    <property type="entry name" value="INTERLEUKIN-1 RECEPTOR TYPE 1"/>
    <property type="match status" value="1"/>
</dbReference>
<dbReference type="OMA" id="LRYHMPP"/>
<dbReference type="Proteomes" id="UP000265120">
    <property type="component" value="Chromosome 16"/>
</dbReference>
<dbReference type="GO" id="GO:0016787">
    <property type="term" value="F:hydrolase activity"/>
    <property type="evidence" value="ECO:0007669"/>
    <property type="project" value="UniProtKB-KW"/>
</dbReference>
<reference evidence="11" key="3">
    <citation type="submission" date="2025-09" db="UniProtKB">
        <authorList>
            <consortium name="Ensembl"/>
        </authorList>
    </citation>
    <scope>IDENTIFICATION</scope>
</reference>
<keyword evidence="8" id="KW-0393">Immunoglobulin domain</keyword>
<keyword evidence="6" id="KW-1015">Disulfide bond</keyword>
<dbReference type="GO" id="GO:0004908">
    <property type="term" value="F:interleukin-1 receptor activity"/>
    <property type="evidence" value="ECO:0007669"/>
    <property type="project" value="InterPro"/>
</dbReference>
<keyword evidence="3" id="KW-0677">Repeat</keyword>
<dbReference type="GeneTree" id="ENSGT01090000259985"/>
<dbReference type="Pfam" id="PF01582">
    <property type="entry name" value="TIR"/>
    <property type="match status" value="1"/>
</dbReference>
<dbReference type="STRING" id="244447.ENSCSEP00000013129"/>
<evidence type="ECO:0008006" key="13">
    <source>
        <dbReference type="Google" id="ProtNLM"/>
    </source>
</evidence>
<feature type="domain" description="Ig-like" evidence="10">
    <location>
        <begin position="23"/>
        <end position="87"/>
    </location>
</feature>
<evidence type="ECO:0000313" key="11">
    <source>
        <dbReference type="Ensembl" id="ENSCSEP00000013129.1"/>
    </source>
</evidence>
<name>A0A3P8VFU3_CYNSE</name>
<evidence type="ECO:0000313" key="12">
    <source>
        <dbReference type="Proteomes" id="UP000265120"/>
    </source>
</evidence>
<reference evidence="11" key="2">
    <citation type="submission" date="2025-08" db="UniProtKB">
        <authorList>
            <consortium name="Ensembl"/>
        </authorList>
    </citation>
    <scope>IDENTIFICATION</scope>
</reference>